<dbReference type="EMBL" id="JAUHTR010000002">
    <property type="protein sequence ID" value="MDN4524032.1"/>
    <property type="molecule type" value="Genomic_DNA"/>
</dbReference>
<dbReference type="Proteomes" id="UP001172721">
    <property type="component" value="Unassembled WGS sequence"/>
</dbReference>
<dbReference type="PIRSF" id="PIRSF015853">
    <property type="entry name" value="Pep_DppA"/>
    <property type="match status" value="1"/>
</dbReference>
<reference evidence="1" key="1">
    <citation type="submission" date="2023-07" db="EMBL/GenBank/DDBJ databases">
        <title>Fictibacillus sp. isolated from freshwater pond.</title>
        <authorList>
            <person name="Kirdat K."/>
            <person name="Bhat A."/>
            <person name="Mourya A."/>
            <person name="Yadav A."/>
        </authorList>
    </citation>
    <scope>NUCLEOTIDE SEQUENCE</scope>
    <source>
        <strain evidence="1">NE201</strain>
    </source>
</reference>
<accession>A0ABT8HTC6</accession>
<dbReference type="InterPro" id="IPR036177">
    <property type="entry name" value="Peptidase_M55_sf"/>
</dbReference>
<dbReference type="Pfam" id="PF04951">
    <property type="entry name" value="Peptidase_M55"/>
    <property type="match status" value="1"/>
</dbReference>
<organism evidence="1 2">
    <name type="scientific">Fictibacillus fluitans</name>
    <dbReference type="NCBI Taxonomy" id="3058422"/>
    <lineage>
        <taxon>Bacteria</taxon>
        <taxon>Bacillati</taxon>
        <taxon>Bacillota</taxon>
        <taxon>Bacilli</taxon>
        <taxon>Bacillales</taxon>
        <taxon>Fictibacillaceae</taxon>
        <taxon>Fictibacillus</taxon>
    </lineage>
</organism>
<dbReference type="Gene3D" id="3.30.1360.130">
    <property type="entry name" value="Dipeptide transport protein"/>
    <property type="match status" value="1"/>
</dbReference>
<dbReference type="CDD" id="cd08663">
    <property type="entry name" value="DAP_dppA_1"/>
    <property type="match status" value="1"/>
</dbReference>
<keyword evidence="2" id="KW-1185">Reference proteome</keyword>
<name>A0ABT8HTC6_9BACL</name>
<dbReference type="SUPFAM" id="SSF63992">
    <property type="entry name" value="Dipeptide transport protein"/>
    <property type="match status" value="1"/>
</dbReference>
<dbReference type="InterPro" id="IPR007035">
    <property type="entry name" value="Peptidase_M55"/>
</dbReference>
<dbReference type="RefSeq" id="WP_301165087.1">
    <property type="nucleotide sequence ID" value="NZ_JAUHTR010000002.1"/>
</dbReference>
<evidence type="ECO:0000313" key="1">
    <source>
        <dbReference type="EMBL" id="MDN4524032.1"/>
    </source>
</evidence>
<protein>
    <submittedName>
        <fullName evidence="1">M55 family metallopeptidase</fullName>
    </submittedName>
</protein>
<dbReference type="InterPro" id="IPR027476">
    <property type="entry name" value="DppA_N"/>
</dbReference>
<evidence type="ECO:0000313" key="2">
    <source>
        <dbReference type="Proteomes" id="UP001172721"/>
    </source>
</evidence>
<gene>
    <name evidence="1" type="ORF">QYB97_06080</name>
</gene>
<proteinExistence type="predicted"/>
<sequence>MKVFISADMEGISGITDIEDILPNGRTYEYCRKLFTKDVNAAIEGALEGGATQIVVNESHGPMRNLLPEELHPKAEVVRGFYKPLLMMEGLDDSFDAVFFVGYHGKAGEKDAILNHTFLGSSIQRLYLNGREVSEGDYNAAVAGELNVPVVLLTGDSQTCADARRNFPGIITTEVKRGIGAFTAQCLHPKIARELIKSDARKAVENCKAVKPVEKQSSYTIDIEFKHTNMASIASYIPQVEWVDPRTVRYITDDLIKGTRVLLALMLLSIQASGTMRF</sequence>
<dbReference type="Gene3D" id="3.40.50.10780">
    <property type="entry name" value="Dipeptide transport protein"/>
    <property type="match status" value="1"/>
</dbReference>
<comment type="caution">
    <text evidence="1">The sequence shown here is derived from an EMBL/GenBank/DDBJ whole genome shotgun (WGS) entry which is preliminary data.</text>
</comment>